<name>A0A5C2RVP0_9APHY</name>
<gene>
    <name evidence="2" type="ORF">L227DRAFT_616031</name>
</gene>
<evidence type="ECO:0000256" key="1">
    <source>
        <dbReference type="SAM" id="MobiDB-lite"/>
    </source>
</evidence>
<evidence type="ECO:0000313" key="2">
    <source>
        <dbReference type="EMBL" id="RPD54695.1"/>
    </source>
</evidence>
<feature type="region of interest" description="Disordered" evidence="1">
    <location>
        <begin position="57"/>
        <end position="79"/>
    </location>
</feature>
<protein>
    <submittedName>
        <fullName evidence="2">Uncharacterized protein</fullName>
    </submittedName>
</protein>
<organism evidence="2 3">
    <name type="scientific">Lentinus tigrinus ALCF2SS1-6</name>
    <dbReference type="NCBI Taxonomy" id="1328759"/>
    <lineage>
        <taxon>Eukaryota</taxon>
        <taxon>Fungi</taxon>
        <taxon>Dikarya</taxon>
        <taxon>Basidiomycota</taxon>
        <taxon>Agaricomycotina</taxon>
        <taxon>Agaricomycetes</taxon>
        <taxon>Polyporales</taxon>
        <taxon>Polyporaceae</taxon>
        <taxon>Lentinus</taxon>
    </lineage>
</organism>
<reference evidence="2" key="1">
    <citation type="journal article" date="2018" name="Genome Biol. Evol.">
        <title>Genomics and development of Lentinus tigrinus, a white-rot wood-decaying mushroom with dimorphic fruiting bodies.</title>
        <authorList>
            <person name="Wu B."/>
            <person name="Xu Z."/>
            <person name="Knudson A."/>
            <person name="Carlson A."/>
            <person name="Chen N."/>
            <person name="Kovaka S."/>
            <person name="LaButti K."/>
            <person name="Lipzen A."/>
            <person name="Pennachio C."/>
            <person name="Riley R."/>
            <person name="Schakwitz W."/>
            <person name="Umezawa K."/>
            <person name="Ohm R.A."/>
            <person name="Grigoriev I.V."/>
            <person name="Nagy L.G."/>
            <person name="Gibbons J."/>
            <person name="Hibbett D."/>
        </authorList>
    </citation>
    <scope>NUCLEOTIDE SEQUENCE [LARGE SCALE GENOMIC DNA]</scope>
    <source>
        <strain evidence="2">ALCF2SS1-6</strain>
    </source>
</reference>
<dbReference type="Proteomes" id="UP000313359">
    <property type="component" value="Unassembled WGS sequence"/>
</dbReference>
<dbReference type="AlphaFoldDB" id="A0A5C2RVP0"/>
<sequence length="79" mass="9169">MTSNWDTHQKSNELQVKLWQNKLQLKEATTKLMNLQHEFDQHKDQSAAELANIRNVQGQTLRHPEGDLRRLGLPDLPGQ</sequence>
<dbReference type="EMBL" id="ML122303">
    <property type="protein sequence ID" value="RPD54695.1"/>
    <property type="molecule type" value="Genomic_DNA"/>
</dbReference>
<feature type="compositionally biased region" description="Basic and acidic residues" evidence="1">
    <location>
        <begin position="62"/>
        <end position="72"/>
    </location>
</feature>
<accession>A0A5C2RVP0</accession>
<evidence type="ECO:0000313" key="3">
    <source>
        <dbReference type="Proteomes" id="UP000313359"/>
    </source>
</evidence>
<proteinExistence type="predicted"/>
<keyword evidence="3" id="KW-1185">Reference proteome</keyword>